<dbReference type="Pfam" id="PF25398">
    <property type="entry name" value="CUX1_N"/>
    <property type="match status" value="1"/>
</dbReference>
<evidence type="ECO:0000313" key="6">
    <source>
        <dbReference type="Proteomes" id="UP000309038"/>
    </source>
</evidence>
<dbReference type="Proteomes" id="UP000309038">
    <property type="component" value="Unassembled WGS sequence"/>
</dbReference>
<evidence type="ECO:0000259" key="4">
    <source>
        <dbReference type="Pfam" id="PF25398"/>
    </source>
</evidence>
<name>A0A4S4K6L5_9APHY</name>
<feature type="compositionally biased region" description="Polar residues" evidence="3">
    <location>
        <begin position="31"/>
        <end position="49"/>
    </location>
</feature>
<evidence type="ECO:0000256" key="2">
    <source>
        <dbReference type="SAM" id="Coils"/>
    </source>
</evidence>
<evidence type="ECO:0000256" key="3">
    <source>
        <dbReference type="SAM" id="MobiDB-lite"/>
    </source>
</evidence>
<organism evidence="5 6">
    <name type="scientific">Hermanssonia centrifuga</name>
    <dbReference type="NCBI Taxonomy" id="98765"/>
    <lineage>
        <taxon>Eukaryota</taxon>
        <taxon>Fungi</taxon>
        <taxon>Dikarya</taxon>
        <taxon>Basidiomycota</taxon>
        <taxon>Agaricomycotina</taxon>
        <taxon>Agaricomycetes</taxon>
        <taxon>Polyporales</taxon>
        <taxon>Meruliaceae</taxon>
        <taxon>Hermanssonia</taxon>
    </lineage>
</organism>
<keyword evidence="1 2" id="KW-0175">Coiled coil</keyword>
<gene>
    <name evidence="5" type="ORF">EW026_g7799</name>
</gene>
<dbReference type="EMBL" id="SGPJ01000663">
    <property type="protein sequence ID" value="THG93435.1"/>
    <property type="molecule type" value="Genomic_DNA"/>
</dbReference>
<sequence>MSYTDISLSELQKTMDVQGMEVVENQKESVVGSQGSCRPDQRSNPTSSQIAPAVLQCKIEFKNVPDNEKVSAFKGLLKAYQTEINNLTKRSKSAEDAFLNVYKILAEAPDPYPLLKAAVDQTVKVAEEAKEFENELKRLREENDALRTERLNETLSL</sequence>
<feature type="coiled-coil region" evidence="2">
    <location>
        <begin position="77"/>
        <end position="156"/>
    </location>
</feature>
<dbReference type="AlphaFoldDB" id="A0A4S4K6L5"/>
<evidence type="ECO:0000313" key="5">
    <source>
        <dbReference type="EMBL" id="THG93435.1"/>
    </source>
</evidence>
<reference evidence="5 6" key="1">
    <citation type="submission" date="2019-02" db="EMBL/GenBank/DDBJ databases">
        <title>Genome sequencing of the rare red list fungi Phlebia centrifuga.</title>
        <authorList>
            <person name="Buettner E."/>
            <person name="Kellner H."/>
        </authorList>
    </citation>
    <scope>NUCLEOTIDE SEQUENCE [LARGE SCALE GENOMIC DNA]</scope>
    <source>
        <strain evidence="5 6">DSM 108282</strain>
    </source>
</reference>
<accession>A0A4S4K6L5</accession>
<keyword evidence="6" id="KW-1185">Reference proteome</keyword>
<proteinExistence type="predicted"/>
<dbReference type="PANTHER" id="PTHR14043:SF2">
    <property type="entry name" value="HOMEOBOX PROTEIN CUT"/>
    <property type="match status" value="1"/>
</dbReference>
<comment type="caution">
    <text evidence="5">The sequence shown here is derived from an EMBL/GenBank/DDBJ whole genome shotgun (WGS) entry which is preliminary data.</text>
</comment>
<dbReference type="PANTHER" id="PTHR14043">
    <property type="entry name" value="CCAAT DISPLACEMENT PROTEIN-RELATED"/>
    <property type="match status" value="1"/>
</dbReference>
<protein>
    <recommendedName>
        <fullName evidence="4">Cux N-terminal domain-containing protein</fullName>
    </recommendedName>
</protein>
<dbReference type="InterPro" id="IPR057476">
    <property type="entry name" value="Cux_N"/>
</dbReference>
<feature type="region of interest" description="Disordered" evidence="3">
    <location>
        <begin position="29"/>
        <end position="49"/>
    </location>
</feature>
<feature type="domain" description="Cux N-terminal" evidence="4">
    <location>
        <begin position="58"/>
        <end position="122"/>
    </location>
</feature>
<evidence type="ECO:0000256" key="1">
    <source>
        <dbReference type="ARBA" id="ARBA00023054"/>
    </source>
</evidence>